<organism evidence="1 2">
    <name type="scientific">Batillaria attramentaria</name>
    <dbReference type="NCBI Taxonomy" id="370345"/>
    <lineage>
        <taxon>Eukaryota</taxon>
        <taxon>Metazoa</taxon>
        <taxon>Spiralia</taxon>
        <taxon>Lophotrochozoa</taxon>
        <taxon>Mollusca</taxon>
        <taxon>Gastropoda</taxon>
        <taxon>Caenogastropoda</taxon>
        <taxon>Sorbeoconcha</taxon>
        <taxon>Cerithioidea</taxon>
        <taxon>Batillariidae</taxon>
        <taxon>Batillaria</taxon>
    </lineage>
</organism>
<sequence length="592" mass="65817">MGRQDGARASSHTLLSFTHLLSHARLSLERGLQWRTEELVRSGRDAGVTNDVKRPPVRYLVAMDMYLLVPALLLLWWQGLSVGGQDTCDQCDCKLSCHPYDVRAAEARVKLSDRLPIDGVACSRWKMADDIVMQGRCLLTVNVTPLLGERRLGAEYSGDIKITGTQTGNSVTTRCRSASVHAWAALSPQTRSVPSTLECISETKSRIRTRPLDRLLSTVTVKTSPRGSEPRWRPNPCRSLGAGHFTGHRDPDSYRIVFVLTLPTFACFCSLPGCLVVSPVSLEVFWWSPLSNDDERAIYSIKTRCTSGSVEWNGAYGAIRLEVRPYLKHDYRVCFVVNSEHTVTQVSQETPHTRKANYRLQQEELWTLTMTPLVTTRGKSKEYCVVGRTSSQPVLLYVEVERTTQFTGIPVVTVQYVVEKLTDDVLMHPMEGECQRMRHFSVTVIAGATVVCVMNVVVSCDKVVFKVGHAYSWTRIQLKFIVEVGREKLIISKLLAALVSFNVADLVAPVQQYGHRRAISGPYLIETGRLCGARPHVEQVPKNAMGEEKVSKLGSPHLTTRVSSAPGGGVTPAECRACTDQEILDAYCTSDF</sequence>
<dbReference type="Proteomes" id="UP001519460">
    <property type="component" value="Unassembled WGS sequence"/>
</dbReference>
<evidence type="ECO:0000313" key="1">
    <source>
        <dbReference type="EMBL" id="KAK7502315.1"/>
    </source>
</evidence>
<reference evidence="1 2" key="1">
    <citation type="journal article" date="2023" name="Sci. Data">
        <title>Genome assembly of the Korean intertidal mud-creeper Batillaria attramentaria.</title>
        <authorList>
            <person name="Patra A.K."/>
            <person name="Ho P.T."/>
            <person name="Jun S."/>
            <person name="Lee S.J."/>
            <person name="Kim Y."/>
            <person name="Won Y.J."/>
        </authorList>
    </citation>
    <scope>NUCLEOTIDE SEQUENCE [LARGE SCALE GENOMIC DNA]</scope>
    <source>
        <strain evidence="1">Wonlab-2016</strain>
    </source>
</reference>
<proteinExistence type="predicted"/>
<evidence type="ECO:0000313" key="2">
    <source>
        <dbReference type="Proteomes" id="UP001519460"/>
    </source>
</evidence>
<comment type="caution">
    <text evidence="1">The sequence shown here is derived from an EMBL/GenBank/DDBJ whole genome shotgun (WGS) entry which is preliminary data.</text>
</comment>
<accession>A0ABD0LRZ2</accession>
<dbReference type="EMBL" id="JACVVK020000026">
    <property type="protein sequence ID" value="KAK7502315.1"/>
    <property type="molecule type" value="Genomic_DNA"/>
</dbReference>
<gene>
    <name evidence="1" type="ORF">BaRGS_00006268</name>
</gene>
<protein>
    <submittedName>
        <fullName evidence="1">Uncharacterized protein</fullName>
    </submittedName>
</protein>
<name>A0ABD0LRZ2_9CAEN</name>
<dbReference type="AlphaFoldDB" id="A0ABD0LRZ2"/>
<keyword evidence="2" id="KW-1185">Reference proteome</keyword>
<feature type="non-terminal residue" evidence="1">
    <location>
        <position position="592"/>
    </location>
</feature>